<proteinExistence type="predicted"/>
<protein>
    <submittedName>
        <fullName evidence="1">Uncharacterized protein</fullName>
    </submittedName>
</protein>
<dbReference type="EMBL" id="KL821771">
    <property type="protein sequence ID" value="KFM83425.1"/>
    <property type="molecule type" value="Genomic_DNA"/>
</dbReference>
<gene>
    <name evidence="1" type="ORF">X975_11774</name>
</gene>
<sequence length="48" mass="5587">MILYEDMNLCFEERSFIPCLSILPSVKLDFTQLRYEVLSNGRDTVADT</sequence>
<name>A0A087V1D6_STEMI</name>
<reference evidence="1 2" key="1">
    <citation type="submission" date="2013-11" db="EMBL/GenBank/DDBJ databases">
        <title>Genome sequencing of Stegodyphus mimosarum.</title>
        <authorList>
            <person name="Bechsgaard J."/>
        </authorList>
    </citation>
    <scope>NUCLEOTIDE SEQUENCE [LARGE SCALE GENOMIC DNA]</scope>
</reference>
<dbReference type="Proteomes" id="UP000054359">
    <property type="component" value="Unassembled WGS sequence"/>
</dbReference>
<accession>A0A087V1D6</accession>
<organism evidence="1 2">
    <name type="scientific">Stegodyphus mimosarum</name>
    <name type="common">African social velvet spider</name>
    <dbReference type="NCBI Taxonomy" id="407821"/>
    <lineage>
        <taxon>Eukaryota</taxon>
        <taxon>Metazoa</taxon>
        <taxon>Ecdysozoa</taxon>
        <taxon>Arthropoda</taxon>
        <taxon>Chelicerata</taxon>
        <taxon>Arachnida</taxon>
        <taxon>Araneae</taxon>
        <taxon>Araneomorphae</taxon>
        <taxon>Entelegynae</taxon>
        <taxon>Eresoidea</taxon>
        <taxon>Eresidae</taxon>
        <taxon>Stegodyphus</taxon>
    </lineage>
</organism>
<feature type="non-terminal residue" evidence="1">
    <location>
        <position position="48"/>
    </location>
</feature>
<evidence type="ECO:0000313" key="2">
    <source>
        <dbReference type="Proteomes" id="UP000054359"/>
    </source>
</evidence>
<dbReference type="AlphaFoldDB" id="A0A087V1D6"/>
<evidence type="ECO:0000313" key="1">
    <source>
        <dbReference type="EMBL" id="KFM83425.1"/>
    </source>
</evidence>
<keyword evidence="2" id="KW-1185">Reference proteome</keyword>